<gene>
    <name evidence="1" type="ORF">M501DRAFT_1030899</name>
</gene>
<sequence length="283" mass="31024">MNEPRSSRKRRSSGIPSAIATLIVFLGCLLSPTKLAFRQPNLDHRMERNESFNAPSAKRSPNCYSPERLLERSFACVPRTFVFQSLAEDAIDKLCDIIGTKSCANNNLPHISVLVNGVIAEISFESCALFHDLEDLNYGSCRALFAAFEGGQWAFGCGHGLEHGQYGSGEVTFRCDDTRYSLYLKQSASEEESILSMVDALVSSITAVPEVKVEAMLEEIPFQSRAIVKRAFDALDTAWMTTDEVKFALQSSIRRYAAEARAKEVAGGHHGGDGVGGDLHCTC</sequence>
<name>A0A9P4SC06_9PEZI</name>
<dbReference type="Proteomes" id="UP000799429">
    <property type="component" value="Unassembled WGS sequence"/>
</dbReference>
<accession>A0A9P4SC06</accession>
<evidence type="ECO:0000313" key="1">
    <source>
        <dbReference type="EMBL" id="KAF2839694.1"/>
    </source>
</evidence>
<organism evidence="1 2">
    <name type="scientific">Patellaria atrata CBS 101060</name>
    <dbReference type="NCBI Taxonomy" id="1346257"/>
    <lineage>
        <taxon>Eukaryota</taxon>
        <taxon>Fungi</taxon>
        <taxon>Dikarya</taxon>
        <taxon>Ascomycota</taxon>
        <taxon>Pezizomycotina</taxon>
        <taxon>Dothideomycetes</taxon>
        <taxon>Dothideomycetes incertae sedis</taxon>
        <taxon>Patellariales</taxon>
        <taxon>Patellariaceae</taxon>
        <taxon>Patellaria</taxon>
    </lineage>
</organism>
<proteinExistence type="predicted"/>
<dbReference type="EMBL" id="MU006094">
    <property type="protein sequence ID" value="KAF2839694.1"/>
    <property type="molecule type" value="Genomic_DNA"/>
</dbReference>
<protein>
    <submittedName>
        <fullName evidence="1">Uncharacterized protein</fullName>
    </submittedName>
</protein>
<dbReference type="PROSITE" id="PS51257">
    <property type="entry name" value="PROKAR_LIPOPROTEIN"/>
    <property type="match status" value="1"/>
</dbReference>
<evidence type="ECO:0000313" key="2">
    <source>
        <dbReference type="Proteomes" id="UP000799429"/>
    </source>
</evidence>
<reference evidence="1" key="1">
    <citation type="journal article" date="2020" name="Stud. Mycol.">
        <title>101 Dothideomycetes genomes: a test case for predicting lifestyles and emergence of pathogens.</title>
        <authorList>
            <person name="Haridas S."/>
            <person name="Albert R."/>
            <person name="Binder M."/>
            <person name="Bloem J."/>
            <person name="Labutti K."/>
            <person name="Salamov A."/>
            <person name="Andreopoulos B."/>
            <person name="Baker S."/>
            <person name="Barry K."/>
            <person name="Bills G."/>
            <person name="Bluhm B."/>
            <person name="Cannon C."/>
            <person name="Castanera R."/>
            <person name="Culley D."/>
            <person name="Daum C."/>
            <person name="Ezra D."/>
            <person name="Gonzalez J."/>
            <person name="Henrissat B."/>
            <person name="Kuo A."/>
            <person name="Liang C."/>
            <person name="Lipzen A."/>
            <person name="Lutzoni F."/>
            <person name="Magnuson J."/>
            <person name="Mondo S."/>
            <person name="Nolan M."/>
            <person name="Ohm R."/>
            <person name="Pangilinan J."/>
            <person name="Park H.-J."/>
            <person name="Ramirez L."/>
            <person name="Alfaro M."/>
            <person name="Sun H."/>
            <person name="Tritt A."/>
            <person name="Yoshinaga Y."/>
            <person name="Zwiers L.-H."/>
            <person name="Turgeon B."/>
            <person name="Goodwin S."/>
            <person name="Spatafora J."/>
            <person name="Crous P."/>
            <person name="Grigoriev I."/>
        </authorList>
    </citation>
    <scope>NUCLEOTIDE SEQUENCE</scope>
    <source>
        <strain evidence="1">CBS 101060</strain>
    </source>
</reference>
<comment type="caution">
    <text evidence="1">The sequence shown here is derived from an EMBL/GenBank/DDBJ whole genome shotgun (WGS) entry which is preliminary data.</text>
</comment>
<keyword evidence="2" id="KW-1185">Reference proteome</keyword>
<dbReference type="AlphaFoldDB" id="A0A9P4SC06"/>